<dbReference type="OrthoDB" id="3202396at2759"/>
<dbReference type="GeneID" id="81444731"/>
<accession>A0A9W9R808</accession>
<protein>
    <submittedName>
        <fullName evidence="1">Uncharacterized protein</fullName>
    </submittedName>
</protein>
<gene>
    <name evidence="1" type="ORF">N7496_012639</name>
</gene>
<name>A0A9W9R808_9EURO</name>
<dbReference type="InterPro" id="IPR025444">
    <property type="entry name" value="Monooxy_af470"/>
</dbReference>
<dbReference type="AlphaFoldDB" id="A0A9W9R808"/>
<reference evidence="1" key="2">
    <citation type="journal article" date="2023" name="IMA Fungus">
        <title>Comparative genomic study of the Penicillium genus elucidates a diverse pangenome and 15 lateral gene transfer events.</title>
        <authorList>
            <person name="Petersen C."/>
            <person name="Sorensen T."/>
            <person name="Nielsen M.R."/>
            <person name="Sondergaard T.E."/>
            <person name="Sorensen J.L."/>
            <person name="Fitzpatrick D.A."/>
            <person name="Frisvad J.C."/>
            <person name="Nielsen K.L."/>
        </authorList>
    </citation>
    <scope>NUCLEOTIDE SEQUENCE</scope>
    <source>
        <strain evidence="1">IBT 29864</strain>
    </source>
</reference>
<sequence length="273" mass="30886">MLKKMKIIRDQFTITTWLLIGAVLHGVLSYILPTHYALLPAVLTLSLRSIHTLLQHYGLINNRAAEGVVRGKFSAQIPDREGNTPSQPAEHEVVVLHLATRSNHPLGLWAPGYQQVSKYMQGLLADLSQNSHENGFLGSTSWMPVSERKTSNQLMVAVYFRTYKDVYTWAHSPMHLKVWKWFNNVSRQHPHLSIMHETYIAPRGHSENIYVNFHRTGLAATNTKVKVDESAEKDSFQWISPLVDASRGALRSSRGRLGTADGADNDQYKLVDY</sequence>
<organism evidence="1 2">
    <name type="scientific">Penicillium cataractarum</name>
    <dbReference type="NCBI Taxonomy" id="2100454"/>
    <lineage>
        <taxon>Eukaryota</taxon>
        <taxon>Fungi</taxon>
        <taxon>Dikarya</taxon>
        <taxon>Ascomycota</taxon>
        <taxon>Pezizomycotina</taxon>
        <taxon>Eurotiomycetes</taxon>
        <taxon>Eurotiomycetidae</taxon>
        <taxon>Eurotiales</taxon>
        <taxon>Aspergillaceae</taxon>
        <taxon>Penicillium</taxon>
    </lineage>
</organism>
<evidence type="ECO:0000313" key="2">
    <source>
        <dbReference type="Proteomes" id="UP001147782"/>
    </source>
</evidence>
<comment type="caution">
    <text evidence="1">The sequence shown here is derived from an EMBL/GenBank/DDBJ whole genome shotgun (WGS) entry which is preliminary data.</text>
</comment>
<dbReference type="RefSeq" id="XP_056549450.1">
    <property type="nucleotide sequence ID" value="XM_056705552.1"/>
</dbReference>
<dbReference type="InterPro" id="IPR011008">
    <property type="entry name" value="Dimeric_a/b-barrel"/>
</dbReference>
<dbReference type="SUPFAM" id="SSF54909">
    <property type="entry name" value="Dimeric alpha+beta barrel"/>
    <property type="match status" value="1"/>
</dbReference>
<keyword evidence="2" id="KW-1185">Reference proteome</keyword>
<evidence type="ECO:0000313" key="1">
    <source>
        <dbReference type="EMBL" id="KAJ5355427.1"/>
    </source>
</evidence>
<reference evidence="1" key="1">
    <citation type="submission" date="2022-11" db="EMBL/GenBank/DDBJ databases">
        <authorList>
            <person name="Petersen C."/>
        </authorList>
    </citation>
    <scope>NUCLEOTIDE SEQUENCE</scope>
    <source>
        <strain evidence="1">IBT 29864</strain>
    </source>
</reference>
<dbReference type="Pfam" id="PF13826">
    <property type="entry name" value="Monooxy_af470-like"/>
    <property type="match status" value="1"/>
</dbReference>
<proteinExistence type="predicted"/>
<dbReference type="EMBL" id="JAPZBS010000010">
    <property type="protein sequence ID" value="KAJ5355427.1"/>
    <property type="molecule type" value="Genomic_DNA"/>
</dbReference>
<dbReference type="Proteomes" id="UP001147782">
    <property type="component" value="Unassembled WGS sequence"/>
</dbReference>